<keyword evidence="3 8" id="KW-0812">Transmembrane</keyword>
<dbReference type="PANTHER" id="PTHR38459">
    <property type="entry name" value="PROPHAGE BACTOPRENOL-LINKED GLUCOSE TRANSLOCASE HOMOLOG"/>
    <property type="match status" value="1"/>
</dbReference>
<evidence type="ECO:0000256" key="4">
    <source>
        <dbReference type="ARBA" id="ARBA00022989"/>
    </source>
</evidence>
<accession>A0AAX0VXY5</accession>
<reference evidence="12 13" key="1">
    <citation type="submission" date="2017-12" db="EMBL/GenBank/DDBJ databases">
        <title>Detection of the carbapenemase gene blaVIM-5 in members of the Pseudomonas putida group isolated from polluted Nigerian wetlands.</title>
        <authorList>
            <person name="Adelowo O."/>
            <person name="Vollmers J."/>
            <person name="Maeusezahl I."/>
            <person name="Kaster A.-K."/>
            <person name="Mueller J.A."/>
        </authorList>
    </citation>
    <scope>NUCLEOTIDE SEQUENCE [LARGE SCALE GENOMIC DNA]</scope>
    <source>
        <strain evidence="11 12">MR119</strain>
        <strain evidence="10 13">MR144</strain>
    </source>
</reference>
<gene>
    <name evidence="10" type="ORF">CXG49_09320</name>
    <name evidence="11" type="ORF">CXG53_12120</name>
</gene>
<feature type="transmembrane region" description="Helical" evidence="8">
    <location>
        <begin position="37"/>
        <end position="56"/>
    </location>
</feature>
<evidence type="ECO:0000256" key="2">
    <source>
        <dbReference type="ARBA" id="ARBA00022448"/>
    </source>
</evidence>
<feature type="transmembrane region" description="Helical" evidence="8">
    <location>
        <begin position="12"/>
        <end position="31"/>
    </location>
</feature>
<dbReference type="PANTHER" id="PTHR38459:SF1">
    <property type="entry name" value="PROPHAGE BACTOPRENOL-LINKED GLUCOSE TRANSLOCASE HOMOLOG"/>
    <property type="match status" value="1"/>
</dbReference>
<keyword evidence="5 8" id="KW-0472">Membrane</keyword>
<dbReference type="EMBL" id="PJCP01000008">
    <property type="protein sequence ID" value="PLV23996.1"/>
    <property type="molecule type" value="Genomic_DNA"/>
</dbReference>
<name>A0AAX0VXY5_9PSED</name>
<dbReference type="PIRSF" id="PIRSF006298">
    <property type="entry name" value="GtrA_prd"/>
    <property type="match status" value="1"/>
</dbReference>
<feature type="domain" description="GtrA/DPMS transmembrane" evidence="9">
    <location>
        <begin position="9"/>
        <end position="118"/>
    </location>
</feature>
<feature type="transmembrane region" description="Helical" evidence="8">
    <location>
        <begin position="92"/>
        <end position="112"/>
    </location>
</feature>
<dbReference type="InterPro" id="IPR007267">
    <property type="entry name" value="GtrA_DPMS_TM"/>
</dbReference>
<sequence length="123" mass="13521">MVNLRRFARYGVVGLANTGVHWLVFFVLHLVLGRSQALSNVLAFAGAASLSYQLNARYTFFARPGGKRYLLFLAGMGGLSLAMGAVSDWARLSPWLTLVAFSTVSLVVGYSYSRTVVFRRRAP</sequence>
<dbReference type="InterPro" id="IPR051401">
    <property type="entry name" value="GtrA_CellWall_Glycosyl"/>
</dbReference>
<dbReference type="EMBL" id="PJCQ01000007">
    <property type="protein sequence ID" value="PLV19371.1"/>
    <property type="molecule type" value="Genomic_DNA"/>
</dbReference>
<evidence type="ECO:0000256" key="1">
    <source>
        <dbReference type="ARBA" id="ARBA00004141"/>
    </source>
</evidence>
<dbReference type="AlphaFoldDB" id="A0AAX0VXY5"/>
<keyword evidence="12" id="KW-1185">Reference proteome</keyword>
<evidence type="ECO:0000256" key="7">
    <source>
        <dbReference type="PIRNR" id="PIRNR006298"/>
    </source>
</evidence>
<feature type="transmembrane region" description="Helical" evidence="8">
    <location>
        <begin position="68"/>
        <end position="86"/>
    </location>
</feature>
<protein>
    <recommendedName>
        <fullName evidence="7">Bactoprenol-linked glucose translocase</fullName>
    </recommendedName>
</protein>
<dbReference type="GO" id="GO:0005886">
    <property type="term" value="C:plasma membrane"/>
    <property type="evidence" value="ECO:0007669"/>
    <property type="project" value="TreeGrafter"/>
</dbReference>
<comment type="similarity">
    <text evidence="7">Belongs to the gtrA family.</text>
</comment>
<evidence type="ECO:0000313" key="13">
    <source>
        <dbReference type="Proteomes" id="UP000234878"/>
    </source>
</evidence>
<evidence type="ECO:0000256" key="5">
    <source>
        <dbReference type="ARBA" id="ARBA00023136"/>
    </source>
</evidence>
<comment type="subcellular location">
    <subcellularLocation>
        <location evidence="1">Membrane</location>
        <topology evidence="1">Multi-pass membrane protein</topology>
    </subcellularLocation>
</comment>
<proteinExistence type="inferred from homology"/>
<organism evidence="10 13">
    <name type="scientific">Pseudomonas guariconensis</name>
    <dbReference type="NCBI Taxonomy" id="1288410"/>
    <lineage>
        <taxon>Bacteria</taxon>
        <taxon>Pseudomonadati</taxon>
        <taxon>Pseudomonadota</taxon>
        <taxon>Gammaproteobacteria</taxon>
        <taxon>Pseudomonadales</taxon>
        <taxon>Pseudomonadaceae</taxon>
        <taxon>Pseudomonas</taxon>
    </lineage>
</organism>
<evidence type="ECO:0000313" key="10">
    <source>
        <dbReference type="EMBL" id="PLV19371.1"/>
    </source>
</evidence>
<evidence type="ECO:0000313" key="12">
    <source>
        <dbReference type="Proteomes" id="UP000234839"/>
    </source>
</evidence>
<comment type="caution">
    <text evidence="10">The sequence shown here is derived from an EMBL/GenBank/DDBJ whole genome shotgun (WGS) entry which is preliminary data.</text>
</comment>
<dbReference type="Pfam" id="PF04138">
    <property type="entry name" value="GtrA_DPMS_TM"/>
    <property type="match status" value="1"/>
</dbReference>
<dbReference type="Proteomes" id="UP000234878">
    <property type="component" value="Unassembled WGS sequence"/>
</dbReference>
<dbReference type="GO" id="GO:0000271">
    <property type="term" value="P:polysaccharide biosynthetic process"/>
    <property type="evidence" value="ECO:0007669"/>
    <property type="project" value="InterPro"/>
</dbReference>
<keyword evidence="4 8" id="KW-1133">Transmembrane helix</keyword>
<evidence type="ECO:0000256" key="3">
    <source>
        <dbReference type="ARBA" id="ARBA00022692"/>
    </source>
</evidence>
<dbReference type="InterPro" id="IPR016480">
    <property type="entry name" value="Glc_translocase_bactprenl-link"/>
</dbReference>
<evidence type="ECO:0000256" key="6">
    <source>
        <dbReference type="ARBA" id="ARBA00025595"/>
    </source>
</evidence>
<evidence type="ECO:0000256" key="8">
    <source>
        <dbReference type="SAM" id="Phobius"/>
    </source>
</evidence>
<evidence type="ECO:0000313" key="11">
    <source>
        <dbReference type="EMBL" id="PLV23996.1"/>
    </source>
</evidence>
<evidence type="ECO:0000259" key="9">
    <source>
        <dbReference type="Pfam" id="PF04138"/>
    </source>
</evidence>
<dbReference type="Proteomes" id="UP000234839">
    <property type="component" value="Unassembled WGS sequence"/>
</dbReference>
<comment type="function">
    <text evidence="6 7">Involved in O antigen modification. Involved in the translocation of bactoprenol-linked glucose across the cytoplasmic membrane.</text>
</comment>
<keyword evidence="2 7" id="KW-0813">Transport</keyword>